<sequence>MTYRTEIDVGTGRVIQVEQKVYGGGPGVTIALDLGSPVPDGFIECGLPLNRGDIWDGLRWTADPVDVQAALTIALNSHLDSVAGQCRYDSRFTCALRAGFPGPFQAEGMAFAKFMDDCNMVGYTIMQQVKAGLRPVPTEAELIAEMPMIEWPLSPIPEGAA</sequence>
<dbReference type="EMBL" id="MT142447">
    <property type="protein sequence ID" value="QJA81088.1"/>
    <property type="molecule type" value="Genomic_DNA"/>
</dbReference>
<evidence type="ECO:0000313" key="1">
    <source>
        <dbReference type="EMBL" id="QJA51972.1"/>
    </source>
</evidence>
<organism evidence="1">
    <name type="scientific">viral metagenome</name>
    <dbReference type="NCBI Taxonomy" id="1070528"/>
    <lineage>
        <taxon>unclassified sequences</taxon>
        <taxon>metagenomes</taxon>
        <taxon>organismal metagenomes</taxon>
    </lineage>
</organism>
<evidence type="ECO:0000313" key="2">
    <source>
        <dbReference type="EMBL" id="QJA81088.1"/>
    </source>
</evidence>
<dbReference type="AlphaFoldDB" id="A0A6H1ZWY3"/>
<name>A0A6H1ZWY3_9ZZZZ</name>
<proteinExistence type="predicted"/>
<accession>A0A6H1ZWY3</accession>
<gene>
    <name evidence="2" type="ORF">MM415A00587_0006</name>
    <name evidence="1" type="ORF">TM448A02407_0008</name>
</gene>
<dbReference type="EMBL" id="MT144302">
    <property type="protein sequence ID" value="QJA51972.1"/>
    <property type="molecule type" value="Genomic_DNA"/>
</dbReference>
<protein>
    <submittedName>
        <fullName evidence="1">Putative tail fiber protein</fullName>
    </submittedName>
</protein>
<reference evidence="1" key="1">
    <citation type="submission" date="2020-03" db="EMBL/GenBank/DDBJ databases">
        <title>The deep terrestrial virosphere.</title>
        <authorList>
            <person name="Holmfeldt K."/>
            <person name="Nilsson E."/>
            <person name="Simone D."/>
            <person name="Lopez-Fernandez M."/>
            <person name="Wu X."/>
            <person name="de Brujin I."/>
            <person name="Lundin D."/>
            <person name="Andersson A."/>
            <person name="Bertilsson S."/>
            <person name="Dopson M."/>
        </authorList>
    </citation>
    <scope>NUCLEOTIDE SEQUENCE</scope>
    <source>
        <strain evidence="2">MM415A00587</strain>
        <strain evidence="1">TM448A02407</strain>
    </source>
</reference>